<dbReference type="OrthoDB" id="197419at2759"/>
<dbReference type="EMBL" id="ADTU01019320">
    <property type="status" value="NOT_ANNOTATED_CDS"/>
    <property type="molecule type" value="Genomic_DNA"/>
</dbReference>
<keyword evidence="4" id="KW-1185">Reference proteome</keyword>
<dbReference type="PANTHER" id="PTHR46320">
    <property type="entry name" value="GLYCEROPHOSPHODIESTER PHOSPHODIESTERASE 1"/>
    <property type="match status" value="1"/>
</dbReference>
<reference evidence="4" key="1">
    <citation type="journal article" date="2011" name="PLoS Genet.">
        <title>The genome sequence of the leaf-cutter ant Atta cephalotes reveals insights into its obligate symbiotic lifestyle.</title>
        <authorList>
            <person name="Suen G."/>
            <person name="Teiling C."/>
            <person name="Li L."/>
            <person name="Holt C."/>
            <person name="Abouheif E."/>
            <person name="Bornberg-Bauer E."/>
            <person name="Bouffard P."/>
            <person name="Caldera E.J."/>
            <person name="Cash E."/>
            <person name="Cavanaugh A."/>
            <person name="Denas O."/>
            <person name="Elhaik E."/>
            <person name="Fave M.J."/>
            <person name="Gadau J."/>
            <person name="Gibson J.D."/>
            <person name="Graur D."/>
            <person name="Grubbs K.J."/>
            <person name="Hagen D.E."/>
            <person name="Harkins T.T."/>
            <person name="Helmkampf M."/>
            <person name="Hu H."/>
            <person name="Johnson B.R."/>
            <person name="Kim J."/>
            <person name="Marsh S.E."/>
            <person name="Moeller J.A."/>
            <person name="Munoz-Torres M.C."/>
            <person name="Murphy M.C."/>
            <person name="Naughton M.C."/>
            <person name="Nigam S."/>
            <person name="Overson R."/>
            <person name="Rajakumar R."/>
            <person name="Reese J.T."/>
            <person name="Scott J.J."/>
            <person name="Smith C.R."/>
            <person name="Tao S."/>
            <person name="Tsutsui N.D."/>
            <person name="Viljakainen L."/>
            <person name="Wissler L."/>
            <person name="Yandell M.D."/>
            <person name="Zimmer F."/>
            <person name="Taylor J."/>
            <person name="Slater S.C."/>
            <person name="Clifton S.W."/>
            <person name="Warren W.C."/>
            <person name="Elsik C.G."/>
            <person name="Smith C.D."/>
            <person name="Weinstock G.M."/>
            <person name="Gerardo N.M."/>
            <person name="Currie C.R."/>
        </authorList>
    </citation>
    <scope>NUCLEOTIDE SEQUENCE [LARGE SCALE GENOMIC DNA]</scope>
</reference>
<proteinExistence type="predicted"/>
<dbReference type="GO" id="GO:0005886">
    <property type="term" value="C:plasma membrane"/>
    <property type="evidence" value="ECO:0007669"/>
    <property type="project" value="TreeGrafter"/>
</dbReference>
<gene>
    <name evidence="3" type="primary">105621481</name>
</gene>
<dbReference type="STRING" id="12957.A0A158NLD1"/>
<dbReference type="InterPro" id="IPR017946">
    <property type="entry name" value="PLC-like_Pdiesterase_TIM-brl"/>
</dbReference>
<protein>
    <recommendedName>
        <fullName evidence="2">GP-PDE domain-containing protein</fullName>
    </recommendedName>
</protein>
<feature type="transmembrane region" description="Helical" evidence="1">
    <location>
        <begin position="7"/>
        <end position="30"/>
    </location>
</feature>
<dbReference type="PROSITE" id="PS51704">
    <property type="entry name" value="GP_PDE"/>
    <property type="match status" value="1"/>
</dbReference>
<dbReference type="KEGG" id="acep:105621481"/>
<organism evidence="3 4">
    <name type="scientific">Atta cephalotes</name>
    <name type="common">Leafcutter ant</name>
    <dbReference type="NCBI Taxonomy" id="12957"/>
    <lineage>
        <taxon>Eukaryota</taxon>
        <taxon>Metazoa</taxon>
        <taxon>Ecdysozoa</taxon>
        <taxon>Arthropoda</taxon>
        <taxon>Hexapoda</taxon>
        <taxon>Insecta</taxon>
        <taxon>Pterygota</taxon>
        <taxon>Neoptera</taxon>
        <taxon>Endopterygota</taxon>
        <taxon>Hymenoptera</taxon>
        <taxon>Apocrita</taxon>
        <taxon>Aculeata</taxon>
        <taxon>Formicoidea</taxon>
        <taxon>Formicidae</taxon>
        <taxon>Myrmicinae</taxon>
        <taxon>Atta</taxon>
    </lineage>
</organism>
<sequence length="362" mass="41907">MNNIVELVVNCALLWIFLQTAISVLITILYEFCIPWIVWGSLIIMISMKLARVSPPPTSIIQEVLGVNPLFLCKDNSVSENHGNGEQYCMRVVAHRGGGYDYPENSLLAFRNCIKKGCNAVELDLRLTKDNIPILFHDPTIERVTGRTGMISEMTWEELREVDISYNHPLRNKFSEGARIALLDDVLQICLNSEQRIIIDVKETSKLLDVVQVVLDIYKKYPKLFQRCVISSFNPILIYMIRKKEPRIVSSLAWRPYFFSRSSYNGLEAPGPVRNHNQFKHLTACISEIVYEWLLPSFIYYVVGISVVLLHKDIINPRVIEKWRDRNVRVIAWTVNRPSEKAHFSKFFKITYLTDTLHLEDM</sequence>
<dbReference type="InParanoid" id="A0A158NLD1"/>
<dbReference type="GO" id="GO:0070291">
    <property type="term" value="P:N-acylethanolamine metabolic process"/>
    <property type="evidence" value="ECO:0007669"/>
    <property type="project" value="TreeGrafter"/>
</dbReference>
<dbReference type="GO" id="GO:0006580">
    <property type="term" value="P:ethanolamine metabolic process"/>
    <property type="evidence" value="ECO:0007669"/>
    <property type="project" value="TreeGrafter"/>
</dbReference>
<dbReference type="EnsemblMetazoa" id="XM_012202949.1">
    <property type="protein sequence ID" value="XP_012058339.1"/>
    <property type="gene ID" value="LOC105621481"/>
</dbReference>
<dbReference type="GO" id="GO:0006644">
    <property type="term" value="P:phospholipid metabolic process"/>
    <property type="evidence" value="ECO:0007669"/>
    <property type="project" value="TreeGrafter"/>
</dbReference>
<dbReference type="GO" id="GO:0008889">
    <property type="term" value="F:glycerophosphodiester phosphodiesterase activity"/>
    <property type="evidence" value="ECO:0007669"/>
    <property type="project" value="TreeGrafter"/>
</dbReference>
<dbReference type="eggNOG" id="KOG2258">
    <property type="taxonomic scope" value="Eukaryota"/>
</dbReference>
<accession>A0A158NLD1</accession>
<evidence type="ECO:0000313" key="4">
    <source>
        <dbReference type="Proteomes" id="UP000005205"/>
    </source>
</evidence>
<evidence type="ECO:0000256" key="1">
    <source>
        <dbReference type="SAM" id="Phobius"/>
    </source>
</evidence>
<dbReference type="SUPFAM" id="SSF51695">
    <property type="entry name" value="PLC-like phosphodiesterases"/>
    <property type="match status" value="1"/>
</dbReference>
<name>A0A158NLD1_ATTCE</name>
<dbReference type="Pfam" id="PF03009">
    <property type="entry name" value="GDPD"/>
    <property type="match status" value="1"/>
</dbReference>
<dbReference type="PANTHER" id="PTHR46320:SF1">
    <property type="entry name" value="GLYCEROPHOSPHODIESTER PHOSPHODIESTERASE 1"/>
    <property type="match status" value="1"/>
</dbReference>
<keyword evidence="1" id="KW-0472">Membrane</keyword>
<feature type="domain" description="GP-PDE" evidence="2">
    <location>
        <begin position="90"/>
        <end position="362"/>
    </location>
</feature>
<dbReference type="Gene3D" id="3.20.20.190">
    <property type="entry name" value="Phosphatidylinositol (PI) phosphodiesterase"/>
    <property type="match status" value="1"/>
</dbReference>
<reference evidence="3" key="2">
    <citation type="submission" date="2016-04" db="UniProtKB">
        <authorList>
            <consortium name="EnsemblMetazoa"/>
        </authorList>
    </citation>
    <scope>IDENTIFICATION</scope>
</reference>
<dbReference type="PROSITE" id="PS50007">
    <property type="entry name" value="PIPLC_X_DOMAIN"/>
    <property type="match status" value="1"/>
</dbReference>
<evidence type="ECO:0000313" key="3">
    <source>
        <dbReference type="EnsemblMetazoa" id="XP_012058339.1"/>
    </source>
</evidence>
<feature type="transmembrane region" description="Helical" evidence="1">
    <location>
        <begin position="298"/>
        <end position="315"/>
    </location>
</feature>
<keyword evidence="1" id="KW-1133">Transmembrane helix</keyword>
<dbReference type="Proteomes" id="UP000005205">
    <property type="component" value="Unassembled WGS sequence"/>
</dbReference>
<dbReference type="InterPro" id="IPR030395">
    <property type="entry name" value="GP_PDE_dom"/>
</dbReference>
<keyword evidence="1" id="KW-0812">Transmembrane</keyword>
<evidence type="ECO:0000259" key="2">
    <source>
        <dbReference type="PROSITE" id="PS51704"/>
    </source>
</evidence>
<dbReference type="OMA" id="KHHWMTL"/>
<dbReference type="AlphaFoldDB" id="A0A158NLD1"/>
<dbReference type="FunCoup" id="A0A158NLD1">
    <property type="interactions" value="290"/>
</dbReference>